<organism evidence="1">
    <name type="scientific">Anguilla anguilla</name>
    <name type="common">European freshwater eel</name>
    <name type="synonym">Muraena anguilla</name>
    <dbReference type="NCBI Taxonomy" id="7936"/>
    <lineage>
        <taxon>Eukaryota</taxon>
        <taxon>Metazoa</taxon>
        <taxon>Chordata</taxon>
        <taxon>Craniata</taxon>
        <taxon>Vertebrata</taxon>
        <taxon>Euteleostomi</taxon>
        <taxon>Actinopterygii</taxon>
        <taxon>Neopterygii</taxon>
        <taxon>Teleostei</taxon>
        <taxon>Anguilliformes</taxon>
        <taxon>Anguillidae</taxon>
        <taxon>Anguilla</taxon>
    </lineage>
</organism>
<dbReference type="EMBL" id="GBXM01008479">
    <property type="protein sequence ID" value="JAI00099.1"/>
    <property type="molecule type" value="Transcribed_RNA"/>
</dbReference>
<accession>A0A0E9XEH9</accession>
<reference evidence="1" key="2">
    <citation type="journal article" date="2015" name="Fish Shellfish Immunol.">
        <title>Early steps in the European eel (Anguilla anguilla)-Vibrio vulnificus interaction in the gills: Role of the RtxA13 toxin.</title>
        <authorList>
            <person name="Callol A."/>
            <person name="Pajuelo D."/>
            <person name="Ebbesson L."/>
            <person name="Teles M."/>
            <person name="MacKenzie S."/>
            <person name="Amaro C."/>
        </authorList>
    </citation>
    <scope>NUCLEOTIDE SEQUENCE</scope>
</reference>
<proteinExistence type="predicted"/>
<sequence length="42" mass="4932">MNNNPLQINEICYNDRSQKSLFHNGNTMDVGFPGHFIYIKIF</sequence>
<dbReference type="AlphaFoldDB" id="A0A0E9XEH9"/>
<protein>
    <submittedName>
        <fullName evidence="1">Uncharacterized protein</fullName>
    </submittedName>
</protein>
<evidence type="ECO:0000313" key="1">
    <source>
        <dbReference type="EMBL" id="JAI00099.1"/>
    </source>
</evidence>
<reference evidence="1" key="1">
    <citation type="submission" date="2014-11" db="EMBL/GenBank/DDBJ databases">
        <authorList>
            <person name="Amaro Gonzalez C."/>
        </authorList>
    </citation>
    <scope>NUCLEOTIDE SEQUENCE</scope>
</reference>
<name>A0A0E9XEH9_ANGAN</name>